<evidence type="ECO:0000256" key="1">
    <source>
        <dbReference type="SAM" id="Phobius"/>
    </source>
</evidence>
<organism evidence="3 4">
    <name type="scientific">Enterobacter hormaechei</name>
    <dbReference type="NCBI Taxonomy" id="158836"/>
    <lineage>
        <taxon>Bacteria</taxon>
        <taxon>Pseudomonadati</taxon>
        <taxon>Pseudomonadota</taxon>
        <taxon>Gammaproteobacteria</taxon>
        <taxon>Enterobacterales</taxon>
        <taxon>Enterobacteriaceae</taxon>
        <taxon>Enterobacter</taxon>
        <taxon>Enterobacter cloacae complex</taxon>
    </lineage>
</organism>
<feature type="domain" description="Acyltransferase 3" evidence="2">
    <location>
        <begin position="9"/>
        <end position="326"/>
    </location>
</feature>
<feature type="transmembrane region" description="Helical" evidence="1">
    <location>
        <begin position="34"/>
        <end position="54"/>
    </location>
</feature>
<dbReference type="PANTHER" id="PTHR37312:SF1">
    <property type="entry name" value="MEMBRANE-BOUND ACYLTRANSFERASE YKRP-RELATED"/>
    <property type="match status" value="1"/>
</dbReference>
<dbReference type="InterPro" id="IPR002656">
    <property type="entry name" value="Acyl_transf_3_dom"/>
</dbReference>
<dbReference type="PANTHER" id="PTHR37312">
    <property type="entry name" value="MEMBRANE-BOUND ACYLTRANSFERASE YKRP-RELATED"/>
    <property type="match status" value="1"/>
</dbReference>
<reference evidence="3 4" key="1">
    <citation type="submission" date="2017-07" db="EMBL/GenBank/DDBJ databases">
        <title>Draft genome sequence of Enterobacter cloacae ST128, a clinical strain coproducing KPC-2 and NDM-1 carbapenemases.</title>
        <authorList>
            <person name="Li X."/>
        </authorList>
    </citation>
    <scope>NUCLEOTIDE SEQUENCE [LARGE SCALE GENOMIC DNA]</scope>
    <source>
        <strain evidence="3 4">HBY</strain>
    </source>
</reference>
<feature type="transmembrane region" description="Helical" evidence="1">
    <location>
        <begin position="241"/>
        <end position="262"/>
    </location>
</feature>
<feature type="transmembrane region" description="Helical" evidence="1">
    <location>
        <begin position="74"/>
        <end position="91"/>
    </location>
</feature>
<feature type="transmembrane region" description="Helical" evidence="1">
    <location>
        <begin position="314"/>
        <end position="336"/>
    </location>
</feature>
<dbReference type="Pfam" id="PF01757">
    <property type="entry name" value="Acyl_transf_3"/>
    <property type="match status" value="1"/>
</dbReference>
<feature type="transmembrane region" description="Helical" evidence="1">
    <location>
        <begin position="144"/>
        <end position="162"/>
    </location>
</feature>
<dbReference type="InterPro" id="IPR052734">
    <property type="entry name" value="Nod_factor_acetyltransferase"/>
</dbReference>
<proteinExistence type="predicted"/>
<dbReference type="Proteomes" id="UP000231328">
    <property type="component" value="Unassembled WGS sequence"/>
</dbReference>
<dbReference type="RefSeq" id="WP_100229720.1">
    <property type="nucleotide sequence ID" value="NZ_NMVR01000011.1"/>
</dbReference>
<feature type="transmembrane region" description="Helical" evidence="1">
    <location>
        <begin position="208"/>
        <end position="226"/>
    </location>
</feature>
<feature type="transmembrane region" description="Helical" evidence="1">
    <location>
        <begin position="282"/>
        <end position="302"/>
    </location>
</feature>
<gene>
    <name evidence="3" type="ORF">CGZ54_08275</name>
</gene>
<dbReference type="EMBL" id="NMVR01000011">
    <property type="protein sequence ID" value="PJG40209.1"/>
    <property type="molecule type" value="Genomic_DNA"/>
</dbReference>
<keyword evidence="1" id="KW-0472">Membrane</keyword>
<dbReference type="AlphaFoldDB" id="A0AAP8GNK8"/>
<evidence type="ECO:0000313" key="4">
    <source>
        <dbReference type="Proteomes" id="UP000231328"/>
    </source>
</evidence>
<dbReference type="GO" id="GO:0016747">
    <property type="term" value="F:acyltransferase activity, transferring groups other than amino-acyl groups"/>
    <property type="evidence" value="ECO:0007669"/>
    <property type="project" value="InterPro"/>
</dbReference>
<accession>A0AAP8GNK8</accession>
<evidence type="ECO:0000259" key="2">
    <source>
        <dbReference type="Pfam" id="PF01757"/>
    </source>
</evidence>
<feature type="transmembrane region" description="Helical" evidence="1">
    <location>
        <begin position="168"/>
        <end position="188"/>
    </location>
</feature>
<keyword evidence="1" id="KW-0812">Transmembrane</keyword>
<feature type="transmembrane region" description="Helical" evidence="1">
    <location>
        <begin position="12"/>
        <end position="28"/>
    </location>
</feature>
<name>A0AAP8GNK8_9ENTR</name>
<protein>
    <recommendedName>
        <fullName evidence="2">Acyltransferase 3 domain-containing protein</fullName>
    </recommendedName>
</protein>
<sequence>MNGENIRHDWIAYLRFIAIFYIYLGHFGPAAGKLYPFVFTFHVPLFFFISGLLVKRAGTNNDLISAIVKSFKRIMIPYAVFSVIGVIFLAIKDQRSSQNILQMIEMSIYGVRNNTPLATLWFFPCLFMVYSYYNVLYRFINSRVLLFVLGLVIYTLTPVWFGKAIPSLFWNIDSAWYFFVFFAAGALLSPHLNSEIKFYDNNKKKSCLYLFALMSIIYYAVCYQYGTFSFYKGIKSLEMRYFIYFFAAVFLFIPSILLAKYLDYKSKHFDIKPLLVLGRNTLVLCGTEQILKFTIVASAGIFGIKLAPHNPLEAILLTSLCFFVSYFTTIKWYYFFSNKTLQ</sequence>
<comment type="caution">
    <text evidence="3">The sequence shown here is derived from an EMBL/GenBank/DDBJ whole genome shotgun (WGS) entry which is preliminary data.</text>
</comment>
<evidence type="ECO:0000313" key="3">
    <source>
        <dbReference type="EMBL" id="PJG40209.1"/>
    </source>
</evidence>
<keyword evidence="1" id="KW-1133">Transmembrane helix</keyword>
<feature type="transmembrane region" description="Helical" evidence="1">
    <location>
        <begin position="118"/>
        <end position="137"/>
    </location>
</feature>